<feature type="region of interest" description="Disordered" evidence="1">
    <location>
        <begin position="1"/>
        <end position="42"/>
    </location>
</feature>
<dbReference type="Proteomes" id="UP001286313">
    <property type="component" value="Unassembled WGS sequence"/>
</dbReference>
<reference evidence="2" key="1">
    <citation type="submission" date="2023-10" db="EMBL/GenBank/DDBJ databases">
        <title>Genome assemblies of two species of porcelain crab, Petrolisthes cinctipes and Petrolisthes manimaculis (Anomura: Porcellanidae).</title>
        <authorList>
            <person name="Angst P."/>
        </authorList>
    </citation>
    <scope>NUCLEOTIDE SEQUENCE</scope>
    <source>
        <strain evidence="2">PB745_01</strain>
        <tissue evidence="2">Gill</tissue>
    </source>
</reference>
<dbReference type="AlphaFoldDB" id="A0AAE1BI21"/>
<keyword evidence="3" id="KW-1185">Reference proteome</keyword>
<accession>A0AAE1BI21</accession>
<evidence type="ECO:0000256" key="1">
    <source>
        <dbReference type="SAM" id="MobiDB-lite"/>
    </source>
</evidence>
<evidence type="ECO:0000313" key="2">
    <source>
        <dbReference type="EMBL" id="KAK3850908.1"/>
    </source>
</evidence>
<name>A0AAE1BI21_PETCI</name>
<dbReference type="EMBL" id="JAWQEG010008143">
    <property type="protein sequence ID" value="KAK3850908.1"/>
    <property type="molecule type" value="Genomic_DNA"/>
</dbReference>
<protein>
    <submittedName>
        <fullName evidence="2">Uncharacterized protein</fullName>
    </submittedName>
</protein>
<comment type="caution">
    <text evidence="2">The sequence shown here is derived from an EMBL/GenBank/DDBJ whole genome shotgun (WGS) entry which is preliminary data.</text>
</comment>
<feature type="compositionally biased region" description="Acidic residues" evidence="1">
    <location>
        <begin position="31"/>
        <end position="42"/>
    </location>
</feature>
<organism evidence="2 3">
    <name type="scientific">Petrolisthes cinctipes</name>
    <name type="common">Flat porcelain crab</name>
    <dbReference type="NCBI Taxonomy" id="88211"/>
    <lineage>
        <taxon>Eukaryota</taxon>
        <taxon>Metazoa</taxon>
        <taxon>Ecdysozoa</taxon>
        <taxon>Arthropoda</taxon>
        <taxon>Crustacea</taxon>
        <taxon>Multicrustacea</taxon>
        <taxon>Malacostraca</taxon>
        <taxon>Eumalacostraca</taxon>
        <taxon>Eucarida</taxon>
        <taxon>Decapoda</taxon>
        <taxon>Pleocyemata</taxon>
        <taxon>Anomura</taxon>
        <taxon>Galatheoidea</taxon>
        <taxon>Porcellanidae</taxon>
        <taxon>Petrolisthes</taxon>
    </lineage>
</organism>
<sequence length="106" mass="11738">MPHSITSFYGRNTPRRTVIPGPVTTDSDDGKSDDEGEPTILEVDNDSDEDYVLPKNAVIEDDVRVMTVTTMYKTKLSGQLLLEADQKEEGVLLSTVELHTVGEKKN</sequence>
<proteinExistence type="predicted"/>
<gene>
    <name evidence="2" type="ORF">Pcinc_042410</name>
</gene>
<feature type="compositionally biased region" description="Polar residues" evidence="1">
    <location>
        <begin position="1"/>
        <end position="10"/>
    </location>
</feature>
<evidence type="ECO:0000313" key="3">
    <source>
        <dbReference type="Proteomes" id="UP001286313"/>
    </source>
</evidence>